<evidence type="ECO:0000256" key="1">
    <source>
        <dbReference type="ARBA" id="ARBA00022801"/>
    </source>
</evidence>
<comment type="caution">
    <text evidence="3">The sequence shown here is derived from an EMBL/GenBank/DDBJ whole genome shotgun (WGS) entry which is preliminary data.</text>
</comment>
<evidence type="ECO:0000259" key="2">
    <source>
        <dbReference type="Pfam" id="PF01909"/>
    </source>
</evidence>
<reference evidence="3" key="1">
    <citation type="journal article" date="2019" name="Nat. Med.">
        <title>A library of human gut bacterial isolates paired with longitudinal multiomics data enables mechanistic microbiome research.</title>
        <authorList>
            <person name="Poyet M."/>
            <person name="Groussin M."/>
            <person name="Gibbons S.M."/>
            <person name="Avila-Pacheco J."/>
            <person name="Jiang X."/>
            <person name="Kearney S.M."/>
            <person name="Perrotta A.R."/>
            <person name="Berdy B."/>
            <person name="Zhao S."/>
            <person name="Lieberman T.D."/>
            <person name="Swanson P.K."/>
            <person name="Smith M."/>
            <person name="Roesemann S."/>
            <person name="Alexander J.E."/>
            <person name="Rich S.A."/>
            <person name="Livny J."/>
            <person name="Vlamakis H."/>
            <person name="Clish C."/>
            <person name="Bullock K."/>
            <person name="Deik A."/>
            <person name="Scott J."/>
            <person name="Pierce K.A."/>
            <person name="Xavier R.J."/>
            <person name="Alm E.J."/>
        </authorList>
    </citation>
    <scope>NUCLEOTIDE SEQUENCE</scope>
    <source>
        <strain evidence="3">BIOML-A260</strain>
    </source>
</reference>
<organism evidence="3">
    <name type="scientific">Escherichia coli</name>
    <dbReference type="NCBI Taxonomy" id="562"/>
    <lineage>
        <taxon>Bacteria</taxon>
        <taxon>Pseudomonadati</taxon>
        <taxon>Pseudomonadota</taxon>
        <taxon>Gammaproteobacteria</taxon>
        <taxon>Enterobacterales</taxon>
        <taxon>Enterobacteriaceae</taxon>
        <taxon>Escherichia</taxon>
    </lineage>
</organism>
<dbReference type="InterPro" id="IPR043519">
    <property type="entry name" value="NT_sf"/>
</dbReference>
<feature type="non-terminal residue" evidence="3">
    <location>
        <position position="114"/>
    </location>
</feature>
<dbReference type="InterPro" id="IPR010043">
    <property type="entry name" value="UTase/UR"/>
</dbReference>
<dbReference type="InterPro" id="IPR002934">
    <property type="entry name" value="Polymerase_NTP_transf_dom"/>
</dbReference>
<sequence length="114" mass="12581">MTSAVDGLKQRFMDMSQPDDDGVYRNGATKRKARTELAMQCLTELWNAACKDVSFPVPDSGIGFAAVGSLARGQLGPSSDLDLVIIYEPRTLNDQQLNELANKLWYPLWDSGLD</sequence>
<dbReference type="SUPFAM" id="SSF81301">
    <property type="entry name" value="Nucleotidyltransferase"/>
    <property type="match status" value="1"/>
</dbReference>
<dbReference type="PANTHER" id="PTHR47320">
    <property type="entry name" value="BIFUNCTIONAL URIDYLYLTRANSFERASE/URIDYLYL-REMOVING ENZYME"/>
    <property type="match status" value="1"/>
</dbReference>
<keyword evidence="1" id="KW-0378">Hydrolase</keyword>
<dbReference type="Pfam" id="PF01909">
    <property type="entry name" value="NTP_transf_2"/>
    <property type="match status" value="1"/>
</dbReference>
<accession>A0A6C9EFB5</accession>
<dbReference type="GO" id="GO:0008773">
    <property type="term" value="F:[protein-PII] uridylyltransferase activity"/>
    <property type="evidence" value="ECO:0007669"/>
    <property type="project" value="InterPro"/>
</dbReference>
<dbReference type="EMBL" id="WKYP01000381">
    <property type="protein sequence ID" value="MSD82712.1"/>
    <property type="molecule type" value="Genomic_DNA"/>
</dbReference>
<proteinExistence type="predicted"/>
<dbReference type="Gene3D" id="3.30.460.10">
    <property type="entry name" value="Beta Polymerase, domain 2"/>
    <property type="match status" value="1"/>
</dbReference>
<dbReference type="GO" id="GO:0016787">
    <property type="term" value="F:hydrolase activity"/>
    <property type="evidence" value="ECO:0007669"/>
    <property type="project" value="UniProtKB-KW"/>
</dbReference>
<dbReference type="AlphaFoldDB" id="A0A6C9EFB5"/>
<evidence type="ECO:0000313" key="3">
    <source>
        <dbReference type="EMBL" id="MSD82712.1"/>
    </source>
</evidence>
<feature type="domain" description="Polymerase nucleotidyl transferase" evidence="2">
    <location>
        <begin position="53"/>
        <end position="92"/>
    </location>
</feature>
<keyword evidence="3" id="KW-0548">Nucleotidyltransferase</keyword>
<gene>
    <name evidence="3" type="ORF">GKG27_27695</name>
</gene>
<protein>
    <submittedName>
        <fullName evidence="3">Protein-PII uridylyltransferase</fullName>
    </submittedName>
</protein>
<dbReference type="PANTHER" id="PTHR47320:SF1">
    <property type="entry name" value="BIFUNCTIONAL URIDYLYLTRANSFERASE_URIDYLYL-REMOVING ENZYME"/>
    <property type="match status" value="1"/>
</dbReference>
<name>A0A6C9EFB5_ECOLX</name>
<keyword evidence="3" id="KW-0808">Transferase</keyword>